<dbReference type="EMBL" id="SDMP01000007">
    <property type="protein sequence ID" value="RYR45947.1"/>
    <property type="molecule type" value="Genomic_DNA"/>
</dbReference>
<sequence>MHGSATYVVLNLEGDLVRNREQATFEVLPRLNDIKFGSGVIDELLFLELPREQRFPYVVRKNDPLGRDVELFRWHYYAPGQMYLSMALSKSPAFLSNGLFVEEMYLSMALSKSPSCNLKGIGSI</sequence>
<protein>
    <submittedName>
        <fullName evidence="1">Uncharacterized protein</fullName>
    </submittedName>
</protein>
<keyword evidence="2" id="KW-1185">Reference proteome</keyword>
<proteinExistence type="predicted"/>
<dbReference type="InterPro" id="IPR029005">
    <property type="entry name" value="LIM-bd/SEUSS"/>
</dbReference>
<reference evidence="1 2" key="1">
    <citation type="submission" date="2019-01" db="EMBL/GenBank/DDBJ databases">
        <title>Sequencing of cultivated peanut Arachis hypogaea provides insights into genome evolution and oil improvement.</title>
        <authorList>
            <person name="Chen X."/>
        </authorList>
    </citation>
    <scope>NUCLEOTIDE SEQUENCE [LARGE SCALE GENOMIC DNA]</scope>
    <source>
        <strain evidence="2">cv. Fuhuasheng</strain>
        <tissue evidence="1">Leaves</tissue>
    </source>
</reference>
<dbReference type="PANTHER" id="PTHR10378">
    <property type="entry name" value="LIM DOMAIN-BINDING PROTEIN"/>
    <property type="match status" value="1"/>
</dbReference>
<organism evidence="1 2">
    <name type="scientific">Arachis hypogaea</name>
    <name type="common">Peanut</name>
    <dbReference type="NCBI Taxonomy" id="3818"/>
    <lineage>
        <taxon>Eukaryota</taxon>
        <taxon>Viridiplantae</taxon>
        <taxon>Streptophyta</taxon>
        <taxon>Embryophyta</taxon>
        <taxon>Tracheophyta</taxon>
        <taxon>Spermatophyta</taxon>
        <taxon>Magnoliopsida</taxon>
        <taxon>eudicotyledons</taxon>
        <taxon>Gunneridae</taxon>
        <taxon>Pentapetalae</taxon>
        <taxon>rosids</taxon>
        <taxon>fabids</taxon>
        <taxon>Fabales</taxon>
        <taxon>Fabaceae</taxon>
        <taxon>Papilionoideae</taxon>
        <taxon>50 kb inversion clade</taxon>
        <taxon>dalbergioids sensu lato</taxon>
        <taxon>Dalbergieae</taxon>
        <taxon>Pterocarpus clade</taxon>
        <taxon>Arachis</taxon>
    </lineage>
</organism>
<gene>
    <name evidence="1" type="ORF">Ahy_A07g031717</name>
</gene>
<dbReference type="AlphaFoldDB" id="A0A445C4R2"/>
<dbReference type="Proteomes" id="UP000289738">
    <property type="component" value="Chromosome A07"/>
</dbReference>
<accession>A0A445C4R2</accession>
<evidence type="ECO:0000313" key="1">
    <source>
        <dbReference type="EMBL" id="RYR45947.1"/>
    </source>
</evidence>
<comment type="caution">
    <text evidence="1">The sequence shown here is derived from an EMBL/GenBank/DDBJ whole genome shotgun (WGS) entry which is preliminary data.</text>
</comment>
<name>A0A445C4R2_ARAHY</name>
<evidence type="ECO:0000313" key="2">
    <source>
        <dbReference type="Proteomes" id="UP000289738"/>
    </source>
</evidence>